<sequence length="149" mass="16049">MRFASLSLPLATPSLFANALRVVNVTVDDVDAASPQNDCLVLQADGLQRRSQEVSLVHSCHKHTLLCDATVTFTFTGIAVYLIYPPRPHQVDLSVTLDFNSPISVVIPGHSSESAFGTPTPAWGISGLPDIEHTLSISNQDAVYVDAFM</sequence>
<dbReference type="Gene3D" id="2.60.120.260">
    <property type="entry name" value="Galactose-binding domain-like"/>
    <property type="match status" value="1"/>
</dbReference>
<gene>
    <name evidence="2" type="ORF">B0H16DRAFT_432249</name>
</gene>
<evidence type="ECO:0000313" key="3">
    <source>
        <dbReference type="Proteomes" id="UP001215598"/>
    </source>
</evidence>
<proteinExistence type="predicted"/>
<dbReference type="EMBL" id="JARKIB010000027">
    <property type="protein sequence ID" value="KAJ7764919.1"/>
    <property type="molecule type" value="Genomic_DNA"/>
</dbReference>
<reference evidence="2" key="1">
    <citation type="submission" date="2023-03" db="EMBL/GenBank/DDBJ databases">
        <title>Massive genome expansion in bonnet fungi (Mycena s.s.) driven by repeated elements and novel gene families across ecological guilds.</title>
        <authorList>
            <consortium name="Lawrence Berkeley National Laboratory"/>
            <person name="Harder C.B."/>
            <person name="Miyauchi S."/>
            <person name="Viragh M."/>
            <person name="Kuo A."/>
            <person name="Thoen E."/>
            <person name="Andreopoulos B."/>
            <person name="Lu D."/>
            <person name="Skrede I."/>
            <person name="Drula E."/>
            <person name="Henrissat B."/>
            <person name="Morin E."/>
            <person name="Kohler A."/>
            <person name="Barry K."/>
            <person name="LaButti K."/>
            <person name="Morin E."/>
            <person name="Salamov A."/>
            <person name="Lipzen A."/>
            <person name="Mereny Z."/>
            <person name="Hegedus B."/>
            <person name="Baldrian P."/>
            <person name="Stursova M."/>
            <person name="Weitz H."/>
            <person name="Taylor A."/>
            <person name="Grigoriev I.V."/>
            <person name="Nagy L.G."/>
            <person name="Martin F."/>
            <person name="Kauserud H."/>
        </authorList>
    </citation>
    <scope>NUCLEOTIDE SEQUENCE</scope>
    <source>
        <strain evidence="2">CBHHK182m</strain>
    </source>
</reference>
<dbReference type="Proteomes" id="UP001215598">
    <property type="component" value="Unassembled WGS sequence"/>
</dbReference>
<name>A0AAD7JI51_9AGAR</name>
<feature type="signal peptide" evidence="1">
    <location>
        <begin position="1"/>
        <end position="19"/>
    </location>
</feature>
<keyword evidence="1" id="KW-0732">Signal</keyword>
<evidence type="ECO:0000256" key="1">
    <source>
        <dbReference type="SAM" id="SignalP"/>
    </source>
</evidence>
<organism evidence="2 3">
    <name type="scientific">Mycena metata</name>
    <dbReference type="NCBI Taxonomy" id="1033252"/>
    <lineage>
        <taxon>Eukaryota</taxon>
        <taxon>Fungi</taxon>
        <taxon>Dikarya</taxon>
        <taxon>Basidiomycota</taxon>
        <taxon>Agaricomycotina</taxon>
        <taxon>Agaricomycetes</taxon>
        <taxon>Agaricomycetidae</taxon>
        <taxon>Agaricales</taxon>
        <taxon>Marasmiineae</taxon>
        <taxon>Mycenaceae</taxon>
        <taxon>Mycena</taxon>
    </lineage>
</organism>
<evidence type="ECO:0000313" key="2">
    <source>
        <dbReference type="EMBL" id="KAJ7764919.1"/>
    </source>
</evidence>
<keyword evidence="3" id="KW-1185">Reference proteome</keyword>
<feature type="chain" id="PRO_5042166848" evidence="1">
    <location>
        <begin position="20"/>
        <end position="149"/>
    </location>
</feature>
<dbReference type="AlphaFoldDB" id="A0AAD7JI51"/>
<comment type="caution">
    <text evidence="2">The sequence shown here is derived from an EMBL/GenBank/DDBJ whole genome shotgun (WGS) entry which is preliminary data.</text>
</comment>
<protein>
    <submittedName>
        <fullName evidence="2">Uncharacterized protein</fullName>
    </submittedName>
</protein>
<accession>A0AAD7JI51</accession>